<sequence length="128" mass="13971">MSDNISKGMDEVFCSSCGSIIKKAAEICPKCGVRQKGSASDNWLITFLLCLFLGVLGVHRFYTGKIGTGILMLITGGGCGIWALIDLIMILLGNYKDSQGNPLQETNRISSPYVVIKFLIKRYKVISC</sequence>
<dbReference type="PANTHER" id="PTHR21016">
    <property type="entry name" value="BETA-AMYLOID BINDING PROTEIN-RELATED"/>
    <property type="match status" value="1"/>
</dbReference>
<keyword evidence="5 7" id="KW-0472">Membrane</keyword>
<dbReference type="InterPro" id="IPR007829">
    <property type="entry name" value="TM2"/>
</dbReference>
<dbReference type="Proteomes" id="UP000011754">
    <property type="component" value="Unassembled WGS sequence"/>
</dbReference>
<evidence type="ECO:0000256" key="3">
    <source>
        <dbReference type="ARBA" id="ARBA00022729"/>
    </source>
</evidence>
<comment type="caution">
    <text evidence="9">The sequence shown here is derived from an EMBL/GenBank/DDBJ whole genome shotgun (WGS) entry which is preliminary data.</text>
</comment>
<evidence type="ECO:0000256" key="1">
    <source>
        <dbReference type="ARBA" id="ARBA00004141"/>
    </source>
</evidence>
<protein>
    <submittedName>
        <fullName evidence="9">TM2 domain protein</fullName>
    </submittedName>
</protein>
<dbReference type="InterPro" id="IPR050932">
    <property type="entry name" value="TM2D1-3-like"/>
</dbReference>
<evidence type="ECO:0000313" key="9">
    <source>
        <dbReference type="EMBL" id="EMF42318.1"/>
    </source>
</evidence>
<evidence type="ECO:0000256" key="6">
    <source>
        <dbReference type="ARBA" id="ARBA00023180"/>
    </source>
</evidence>
<evidence type="ECO:0000313" key="10">
    <source>
        <dbReference type="Proteomes" id="UP000011754"/>
    </source>
</evidence>
<feature type="transmembrane region" description="Helical" evidence="7">
    <location>
        <begin position="43"/>
        <end position="62"/>
    </location>
</feature>
<organism evidence="9 10">
    <name type="scientific">Leptospira interrogans serovar Lora str. TE 1992</name>
    <dbReference type="NCBI Taxonomy" id="1193028"/>
    <lineage>
        <taxon>Bacteria</taxon>
        <taxon>Pseudomonadati</taxon>
        <taxon>Spirochaetota</taxon>
        <taxon>Spirochaetia</taxon>
        <taxon>Leptospirales</taxon>
        <taxon>Leptospiraceae</taxon>
        <taxon>Leptospira</taxon>
    </lineage>
</organism>
<dbReference type="PANTHER" id="PTHR21016:SF7">
    <property type="entry name" value="TM2 DOMAIN-CONTAINING PROTEIN 3"/>
    <property type="match status" value="1"/>
</dbReference>
<proteinExistence type="predicted"/>
<dbReference type="GO" id="GO:0016020">
    <property type="term" value="C:membrane"/>
    <property type="evidence" value="ECO:0007669"/>
    <property type="project" value="UniProtKB-SubCell"/>
</dbReference>
<keyword evidence="3" id="KW-0732">Signal</keyword>
<feature type="domain" description="TM2" evidence="8">
    <location>
        <begin position="41"/>
        <end position="88"/>
    </location>
</feature>
<keyword evidence="4 7" id="KW-1133">Transmembrane helix</keyword>
<comment type="subcellular location">
    <subcellularLocation>
        <location evidence="1">Membrane</location>
        <topology evidence="1">Multi-pass membrane protein</topology>
    </subcellularLocation>
</comment>
<evidence type="ECO:0000259" key="8">
    <source>
        <dbReference type="Pfam" id="PF05154"/>
    </source>
</evidence>
<keyword evidence="6" id="KW-0325">Glycoprotein</keyword>
<dbReference type="Pfam" id="PF05154">
    <property type="entry name" value="TM2"/>
    <property type="match status" value="1"/>
</dbReference>
<keyword evidence="2 7" id="KW-0812">Transmembrane</keyword>
<dbReference type="EMBL" id="AKWW02000042">
    <property type="protein sequence ID" value="EMF42318.1"/>
    <property type="molecule type" value="Genomic_DNA"/>
</dbReference>
<accession>M3DM74</accession>
<feature type="transmembrane region" description="Helical" evidence="7">
    <location>
        <begin position="68"/>
        <end position="92"/>
    </location>
</feature>
<evidence type="ECO:0000256" key="5">
    <source>
        <dbReference type="ARBA" id="ARBA00023136"/>
    </source>
</evidence>
<gene>
    <name evidence="9" type="ORF">LEP1GSC067_4434</name>
</gene>
<evidence type="ECO:0000256" key="7">
    <source>
        <dbReference type="SAM" id="Phobius"/>
    </source>
</evidence>
<dbReference type="AlphaFoldDB" id="M3DM74"/>
<reference evidence="9 10" key="1">
    <citation type="submission" date="2013-01" db="EMBL/GenBank/DDBJ databases">
        <authorList>
            <person name="Harkins D.M."/>
            <person name="Durkin A.S."/>
            <person name="Brinkac L.M."/>
            <person name="Haft D.H."/>
            <person name="Selengut J.D."/>
            <person name="Sanka R."/>
            <person name="DePew J."/>
            <person name="Purushe J."/>
            <person name="Hartskeerl R.A."/>
            <person name="Ahmed A."/>
            <person name="van der Linden H."/>
            <person name="Goris M.G.A."/>
            <person name="Vinetz J.M."/>
            <person name="Sutton G.G."/>
            <person name="Nierman W.C."/>
            <person name="Fouts D.E."/>
        </authorList>
    </citation>
    <scope>NUCLEOTIDE SEQUENCE [LARGE SCALE GENOMIC DNA]</scope>
    <source>
        <strain evidence="9 10">TE 1992</strain>
    </source>
</reference>
<name>M3DM74_LEPIR</name>
<evidence type="ECO:0000256" key="2">
    <source>
        <dbReference type="ARBA" id="ARBA00022692"/>
    </source>
</evidence>
<evidence type="ECO:0000256" key="4">
    <source>
        <dbReference type="ARBA" id="ARBA00022989"/>
    </source>
</evidence>